<evidence type="ECO:0000313" key="3">
    <source>
        <dbReference type="Proteomes" id="UP000617681"/>
    </source>
</evidence>
<dbReference type="RefSeq" id="WP_005394252.1">
    <property type="nucleotide sequence ID" value="NZ_CP069534.1"/>
</dbReference>
<name>A0AAX1L6N7_9CORY</name>
<evidence type="ECO:0000256" key="1">
    <source>
        <dbReference type="SAM" id="SignalP"/>
    </source>
</evidence>
<gene>
    <name evidence="2" type="ORF">I6J21_10135</name>
</gene>
<dbReference type="Proteomes" id="UP000617681">
    <property type="component" value="Chromosome"/>
</dbReference>
<evidence type="ECO:0000313" key="2">
    <source>
        <dbReference type="EMBL" id="QRP70128.1"/>
    </source>
</evidence>
<dbReference type="PROSITE" id="PS51257">
    <property type="entry name" value="PROKAR_LIPOPROTEIN"/>
    <property type="match status" value="1"/>
</dbReference>
<feature type="signal peptide" evidence="1">
    <location>
        <begin position="1"/>
        <end position="18"/>
    </location>
</feature>
<dbReference type="EMBL" id="CP069534">
    <property type="protein sequence ID" value="QRP70128.1"/>
    <property type="molecule type" value="Genomic_DNA"/>
</dbReference>
<keyword evidence="1" id="KW-0732">Signal</keyword>
<sequence>MRRLLSVATILLAGLGLASCNSSPEPAPYLTESTAATATTEASESVSETTTTVTATAEPSMKERCAPGVGVKVAPGEEAVNYCDGEWKYSGTYGSDHLWASHWENGQWKAIDKDGQYPESLLPCYSESLLSGLGAPGGLIDEAFTCPPPKPTPTTTSPAPDRAGMSCAGGRYILIVESVLVYPGQDAGSEVQAGLSRHPGAQATSPGACPSLRAHYDGADVYPIFINYGSDRAGVCAAQARGEGNARELKMSVDNYASPC</sequence>
<feature type="chain" id="PRO_5043365191" evidence="1">
    <location>
        <begin position="19"/>
        <end position="260"/>
    </location>
</feature>
<reference evidence="2" key="1">
    <citation type="submission" date="2021-02" db="EMBL/GenBank/DDBJ databases">
        <title>FDA dAtabase for Regulatory Grade micrObial Sequences (FDA-ARGOS): Supporting development and validation of Infectious Disease Dx tests.</title>
        <authorList>
            <person name="Sproer C."/>
            <person name="Gronow S."/>
            <person name="Severitt S."/>
            <person name="Schroder I."/>
            <person name="Tallon L."/>
            <person name="Sadzewicz L."/>
            <person name="Zhao X."/>
            <person name="Boylan J."/>
            <person name="Ott S."/>
            <person name="Bowen H."/>
            <person name="Vavikolanu K."/>
            <person name="Mehta A."/>
            <person name="Aluvathingal J."/>
            <person name="Nadendla S."/>
            <person name="Lowell S."/>
            <person name="Myers T."/>
            <person name="Yan Y."/>
            <person name="Sichtig H."/>
        </authorList>
    </citation>
    <scope>NUCLEOTIDE SEQUENCE</scope>
    <source>
        <strain evidence="2">FDAARGOS_1191</strain>
    </source>
</reference>
<accession>A0AAX1L6N7</accession>
<dbReference type="AlphaFoldDB" id="A0AAX1L6N7"/>
<organism evidence="2 3">
    <name type="scientific">Corynebacterium glucuronolyticum</name>
    <dbReference type="NCBI Taxonomy" id="39791"/>
    <lineage>
        <taxon>Bacteria</taxon>
        <taxon>Bacillati</taxon>
        <taxon>Actinomycetota</taxon>
        <taxon>Actinomycetes</taxon>
        <taxon>Mycobacteriales</taxon>
        <taxon>Corynebacteriaceae</taxon>
        <taxon>Corynebacterium</taxon>
    </lineage>
</organism>
<proteinExistence type="predicted"/>
<protein>
    <submittedName>
        <fullName evidence="2">Uncharacterized protein</fullName>
    </submittedName>
</protein>